<evidence type="ECO:0000256" key="6">
    <source>
        <dbReference type="ARBA" id="ARBA00046326"/>
    </source>
</evidence>
<evidence type="ECO:0000259" key="9">
    <source>
        <dbReference type="Pfam" id="PF24597"/>
    </source>
</evidence>
<evidence type="ECO:0000313" key="11">
    <source>
        <dbReference type="EMBL" id="KAJ2806319.1"/>
    </source>
</evidence>
<dbReference type="PANTHER" id="PTHR14042">
    <property type="entry name" value="DOPEY-RELATED"/>
    <property type="match status" value="1"/>
</dbReference>
<feature type="region of interest" description="Disordered" evidence="7">
    <location>
        <begin position="1279"/>
        <end position="1315"/>
    </location>
</feature>
<evidence type="ECO:0000256" key="5">
    <source>
        <dbReference type="ARBA" id="ARBA00023136"/>
    </source>
</evidence>
<feature type="compositionally biased region" description="Low complexity" evidence="7">
    <location>
        <begin position="1279"/>
        <end position="1292"/>
    </location>
</feature>
<evidence type="ECO:0000256" key="4">
    <source>
        <dbReference type="ARBA" id="ARBA00023034"/>
    </source>
</evidence>
<dbReference type="Pfam" id="PF24597">
    <property type="entry name" value="TPR_DOP1_M"/>
    <property type="match status" value="1"/>
</dbReference>
<reference evidence="11" key="1">
    <citation type="submission" date="2022-07" db="EMBL/GenBank/DDBJ databases">
        <title>Phylogenomic reconstructions and comparative analyses of Kickxellomycotina fungi.</title>
        <authorList>
            <person name="Reynolds N.K."/>
            <person name="Stajich J.E."/>
            <person name="Barry K."/>
            <person name="Grigoriev I.V."/>
            <person name="Crous P."/>
            <person name="Smith M.E."/>
        </authorList>
    </citation>
    <scope>NUCLEOTIDE SEQUENCE</scope>
    <source>
        <strain evidence="11">NRRL 1565</strain>
    </source>
</reference>
<feature type="non-terminal residue" evidence="11">
    <location>
        <position position="1"/>
    </location>
</feature>
<dbReference type="EMBL" id="JANBUO010000201">
    <property type="protein sequence ID" value="KAJ2806319.1"/>
    <property type="molecule type" value="Genomic_DNA"/>
</dbReference>
<dbReference type="GO" id="GO:0005802">
    <property type="term" value="C:trans-Golgi network"/>
    <property type="evidence" value="ECO:0007669"/>
    <property type="project" value="TreeGrafter"/>
</dbReference>
<keyword evidence="5" id="KW-0472">Membrane</keyword>
<dbReference type="GO" id="GO:0015031">
    <property type="term" value="P:protein transport"/>
    <property type="evidence" value="ECO:0007669"/>
    <property type="project" value="UniProtKB-KW"/>
</dbReference>
<keyword evidence="4" id="KW-0333">Golgi apparatus</keyword>
<dbReference type="GO" id="GO:0006895">
    <property type="term" value="P:Golgi to endosome transport"/>
    <property type="evidence" value="ECO:0007669"/>
    <property type="project" value="InterPro"/>
</dbReference>
<evidence type="ECO:0000256" key="1">
    <source>
        <dbReference type="ARBA" id="ARBA00004395"/>
    </source>
</evidence>
<dbReference type="Pfam" id="PF24598">
    <property type="entry name" value="DOP1_C"/>
    <property type="match status" value="1"/>
</dbReference>
<keyword evidence="2" id="KW-0813">Transport</keyword>
<feature type="region of interest" description="Disordered" evidence="7">
    <location>
        <begin position="1"/>
        <end position="59"/>
    </location>
</feature>
<feature type="compositionally biased region" description="Basic and acidic residues" evidence="7">
    <location>
        <begin position="1"/>
        <end position="13"/>
    </location>
</feature>
<evidence type="ECO:0000256" key="7">
    <source>
        <dbReference type="SAM" id="MobiDB-lite"/>
    </source>
</evidence>
<dbReference type="Proteomes" id="UP001140094">
    <property type="component" value="Unassembled WGS sequence"/>
</dbReference>
<dbReference type="PANTHER" id="PTHR14042:SF24">
    <property type="entry name" value="PROTEIN DOPEY-1 HOMOLOG"/>
    <property type="match status" value="1"/>
</dbReference>
<keyword evidence="12" id="KW-1185">Reference proteome</keyword>
<proteinExistence type="inferred from homology"/>
<evidence type="ECO:0000256" key="3">
    <source>
        <dbReference type="ARBA" id="ARBA00022927"/>
    </source>
</evidence>
<comment type="subcellular location">
    <subcellularLocation>
        <location evidence="1">Golgi apparatus membrane</location>
        <topology evidence="1">Peripheral membrane protein</topology>
    </subcellularLocation>
</comment>
<protein>
    <recommendedName>
        <fullName evidence="13">Dopey N-terminal domain-containing protein</fullName>
    </recommendedName>
</protein>
<dbReference type="GO" id="GO:0005829">
    <property type="term" value="C:cytosol"/>
    <property type="evidence" value="ECO:0007669"/>
    <property type="project" value="GOC"/>
</dbReference>
<gene>
    <name evidence="11" type="ORF">H4R20_001732</name>
</gene>
<sequence length="1962" mass="209104">QMGASKEAKDETRQQQADQPSSAEAKDNTIADSNGSRGFEGTTFETDLSAPRGRRTRDRAAAYQGDAKYQKYVQLVERNLQSFEYVGEWADVTAFLTKLGRSFEMYGRFATVPHKETVSKRLAQCLNPALPTGVHQKALGIYDRIFGQIGAEQLEADLGLYMYGLMGFMRNASVQGKSQLLDIVERHVLPLGGRLRPCMKSLAAGLAAGLEEGTVEVAERVTRVLDELRGAVEESFFFQTLFLALVTNAEQREAVLKYVGQRLVGLGKTGGTEQMGGSDGAALLVRGLAAALADSRGLVVRAALDVVVAQVPLAGAAAVAATDRALLARHAAAVVVRKDMSLNRRLYTWLAGTGETEAEQAAHVEAHALDPLSAGLLAAFAAGAAAEQQTVLRVLAALQDRTVIAQPLVQRVFVPLLRLLMAQRPLGARLGSVARQFVEMLDPRFTWASVVGEVTGVAERCSEDDALKGQITALDEDAAEQGLQLVLFFVQTFELDDEATLQVHVPMALVAVLAALDRIQQRGCGAALASRFTRTAVELLARVPQAVFAEGAGTYTHVDADALFGTVCAFYGARTHSDTAAADIIHGAGLVAAIAQLSQRVARQVAAMNEQAALEDVCHILRTTAAYACDVARAPAACAADGAWVAALAAAVEHGQLAAACEALATLADFAERGLLETPTLLGSGRLAIFVGRMWAALASAQPASHARATRLLWRLRVLDAVGVERLLAARLSARGADFAPELARFAVLWHGLPRRDASDALAFARLLLLTLDAAAPCDLCAGPAALRRHAAARAWVEAVGDDCERVVAVLATLLQRGVGAARTVEAPGLAGHSAQRVEYAAAFDTARVGYYAVTLQRFVQLAGADTARVLAAPGAGEGETRSWLHVVAATAAEVALTDASASSTPDERDAVELTRARGAELAAFLLARPGVVWPLAFVGALQRRTVDALLFSVLHGRAAVQPPLLDLLAALADAQVDDAPALGGDDSVATTSFVKHSGAVPAAAGLAPLGDVRVFARLVLAALALQLDAVALGRWARFIATALPHVQPLLERAPGGGMMQLLVLPCLQALRLVLRQCAACFARLNGVASVRPCHAQRLLHARLTPLFTISGDALPIPDVGVDVLLALLDVFDALLTLCLRNADAVAASVAAPSDDSSSSAAGVPIAAIPVVRFASTVFGDGLDSGISDPDEAVADESDTLVHFGLTQLLAVLQDVWDAFAASDAAPHDVRAVHGRVTSILAHAEAAQPAEVSEAVAALWLRHNPLWITRLDAVPRVATASGSRRRGSSTSSLQLPRSLSPGPGDGPAAPAAVPEETVRWDWRATDLLERVPGRSPAAIVAGLLGGLNARTVDNSASAGTAQSLRFSSLDTVALARFVELYTRHRLTARASTALVPQLLAVLRDCIAAAQPLRLQLPFFLRVATELCERVATNAHNDARKPYLADLAALYAQLADCCVLLAGRALDQPTWLRRSTADSAAGSSGPTLILHPDPTADTTHVLGEDDVIDCALAYFADMVVPLLALLVPDYERQVALTTSLVQYAVTPAFRSHMTGGYSGPPHAVMSKSRHFSLVLRCLAALAQLPSLLRVWRRELWDFFCDAKFFPPSTAAATSEPATMSPVLAPVWRTLLRTLLLSEKDRFTELLTRVTSSSAAPALFANREHEAMARAIALRRLSFVIWCGSVNQYLSSLPHVQERLVDILKSSPHPAVQIEVFLCLRVLLCRISNHHMSNFWPMLLTELMRLCLLQLNRRDAREDPLQANLFLAACKFLDLLFILGTEDFLLHQWIFITDTVDALYASRSASHALLDRLSTRLLSMPSRPRVTPSSNAAAANGHGTYPSALVADSDDPTNLVYQPISEAGKSAAESLGMSLSEMQLLGATPLKRPIIRLRSVSSIRELDAFVHNASVQTYQATYTLAEPDLEFIDAVLLSDLLYFDFTPVSATSPSSPSVAQLSGFGDDF</sequence>
<accession>A0A9W8HWW2</accession>
<dbReference type="InterPro" id="IPR056457">
    <property type="entry name" value="DOP1_C"/>
</dbReference>
<organism evidence="11 12">
    <name type="scientific">Coemansia guatemalensis</name>
    <dbReference type="NCBI Taxonomy" id="2761395"/>
    <lineage>
        <taxon>Eukaryota</taxon>
        <taxon>Fungi</taxon>
        <taxon>Fungi incertae sedis</taxon>
        <taxon>Zoopagomycota</taxon>
        <taxon>Kickxellomycotina</taxon>
        <taxon>Kickxellomycetes</taxon>
        <taxon>Kickxellales</taxon>
        <taxon>Kickxellaceae</taxon>
        <taxon>Coemansia</taxon>
    </lineage>
</organism>
<evidence type="ECO:0000256" key="2">
    <source>
        <dbReference type="ARBA" id="ARBA00022448"/>
    </source>
</evidence>
<evidence type="ECO:0000313" key="12">
    <source>
        <dbReference type="Proteomes" id="UP001140094"/>
    </source>
</evidence>
<dbReference type="GO" id="GO:0000139">
    <property type="term" value="C:Golgi membrane"/>
    <property type="evidence" value="ECO:0007669"/>
    <property type="project" value="UniProtKB-SubCell"/>
</dbReference>
<evidence type="ECO:0000259" key="8">
    <source>
        <dbReference type="Pfam" id="PF04118"/>
    </source>
</evidence>
<dbReference type="GO" id="GO:0005768">
    <property type="term" value="C:endosome"/>
    <property type="evidence" value="ECO:0007669"/>
    <property type="project" value="TreeGrafter"/>
</dbReference>
<comment type="similarity">
    <text evidence="6">Belongs to the DOP1 family.</text>
</comment>
<dbReference type="OrthoDB" id="297643at2759"/>
<dbReference type="InterPro" id="IPR056458">
    <property type="entry name" value="TPR_DOP1_M"/>
</dbReference>
<name>A0A9W8HWW2_9FUNG</name>
<evidence type="ECO:0008006" key="13">
    <source>
        <dbReference type="Google" id="ProtNLM"/>
    </source>
</evidence>
<dbReference type="InterPro" id="IPR007249">
    <property type="entry name" value="DOP1_N"/>
</dbReference>
<dbReference type="Pfam" id="PF04118">
    <property type="entry name" value="Dopey_N"/>
    <property type="match status" value="1"/>
</dbReference>
<keyword evidence="3" id="KW-0653">Protein transport</keyword>
<feature type="domain" description="DOP1 N-terminal" evidence="8">
    <location>
        <begin position="66"/>
        <end position="353"/>
    </location>
</feature>
<evidence type="ECO:0000259" key="10">
    <source>
        <dbReference type="Pfam" id="PF24598"/>
    </source>
</evidence>
<feature type="domain" description="DOP1-like C-terminal" evidence="10">
    <location>
        <begin position="1396"/>
        <end position="1834"/>
    </location>
</feature>
<comment type="caution">
    <text evidence="11">The sequence shown here is derived from an EMBL/GenBank/DDBJ whole genome shotgun (WGS) entry which is preliminary data.</text>
</comment>
<dbReference type="InterPro" id="IPR040314">
    <property type="entry name" value="DOP1"/>
</dbReference>
<feature type="domain" description="DOP1-like middle TPR" evidence="9">
    <location>
        <begin position="365"/>
        <end position="552"/>
    </location>
</feature>